<dbReference type="InterPro" id="IPR036397">
    <property type="entry name" value="RNaseH_sf"/>
</dbReference>
<dbReference type="CDD" id="cd06133">
    <property type="entry name" value="ERI-1_3'hExo_like"/>
    <property type="match status" value="1"/>
</dbReference>
<dbReference type="GO" id="GO:0003676">
    <property type="term" value="F:nucleic acid binding"/>
    <property type="evidence" value="ECO:0007669"/>
    <property type="project" value="InterPro"/>
</dbReference>
<evidence type="ECO:0000256" key="9">
    <source>
        <dbReference type="ARBA" id="ARBA00038042"/>
    </source>
</evidence>
<dbReference type="GO" id="GO:0000175">
    <property type="term" value="F:3'-5'-RNA exonuclease activity"/>
    <property type="evidence" value="ECO:0007669"/>
    <property type="project" value="InterPro"/>
</dbReference>
<keyword evidence="8" id="KW-0460">Magnesium</keyword>
<evidence type="ECO:0000256" key="1">
    <source>
        <dbReference type="ARBA" id="ARBA00001946"/>
    </source>
</evidence>
<name>A0A673ZYF2_SALTR</name>
<feature type="domain" description="Exonuclease" evidence="12">
    <location>
        <begin position="35"/>
        <end position="232"/>
    </location>
</feature>
<proteinExistence type="inferred from homology"/>
<keyword evidence="4" id="KW-0863">Zinc-finger</keyword>
<keyword evidence="14" id="KW-1185">Reference proteome</keyword>
<organism evidence="13 14">
    <name type="scientific">Salmo trutta</name>
    <name type="common">Brown trout</name>
    <dbReference type="NCBI Taxonomy" id="8032"/>
    <lineage>
        <taxon>Eukaryota</taxon>
        <taxon>Metazoa</taxon>
        <taxon>Chordata</taxon>
        <taxon>Craniata</taxon>
        <taxon>Vertebrata</taxon>
        <taxon>Euteleostomi</taxon>
        <taxon>Actinopterygii</taxon>
        <taxon>Neopterygii</taxon>
        <taxon>Teleostei</taxon>
        <taxon>Protacanthopterygii</taxon>
        <taxon>Salmoniformes</taxon>
        <taxon>Salmonidae</taxon>
        <taxon>Salmoninae</taxon>
        <taxon>Salmo</taxon>
    </lineage>
</organism>
<dbReference type="InterPro" id="IPR051274">
    <property type="entry name" value="3-5_Exoribonuclease"/>
</dbReference>
<gene>
    <name evidence="13" type="primary">LOC115178158</name>
</gene>
<dbReference type="Proteomes" id="UP000472277">
    <property type="component" value="Chromosome 38"/>
</dbReference>
<dbReference type="SUPFAM" id="SSF53098">
    <property type="entry name" value="Ribonuclease H-like"/>
    <property type="match status" value="1"/>
</dbReference>
<dbReference type="GeneTree" id="ENSGT00530000063205"/>
<keyword evidence="6" id="KW-0862">Zinc</keyword>
<dbReference type="Gene3D" id="3.30.420.10">
    <property type="entry name" value="Ribonuclease H-like superfamily/Ribonuclease H"/>
    <property type="match status" value="1"/>
</dbReference>
<evidence type="ECO:0000256" key="3">
    <source>
        <dbReference type="ARBA" id="ARBA00022723"/>
    </source>
</evidence>
<evidence type="ECO:0000256" key="11">
    <source>
        <dbReference type="ARBA" id="ARBA00083876"/>
    </source>
</evidence>
<dbReference type="GO" id="GO:0008270">
    <property type="term" value="F:zinc ion binding"/>
    <property type="evidence" value="ECO:0007669"/>
    <property type="project" value="UniProtKB-KW"/>
</dbReference>
<evidence type="ECO:0000256" key="8">
    <source>
        <dbReference type="ARBA" id="ARBA00022842"/>
    </source>
</evidence>
<dbReference type="InterPro" id="IPR012337">
    <property type="entry name" value="RNaseH-like_sf"/>
</dbReference>
<dbReference type="AlphaFoldDB" id="A0A673ZYF2"/>
<protein>
    <recommendedName>
        <fullName evidence="10">ERI1 exoribonuclease 2</fullName>
    </recommendedName>
    <alternativeName>
        <fullName evidence="11">Exonuclease domain-containing protein 1</fullName>
    </alternativeName>
</protein>
<dbReference type="InterPro" id="IPR013520">
    <property type="entry name" value="Ribonucl_H"/>
</dbReference>
<sequence length="277" mass="31746">MSTKKLAKQLGFVRKRSQPSTGQKKPLTSNQIFPYLIVIDFESTCWRERNSYGQEIIEFPAVLLNTATGEVESEFHTYVQPQEHPILSDFCTQLTGIPQQQVEAGVPLHICLSRFSRWLQTLEHQRGVVFPRDQRAPVAEQRPCAFVTWSDWDLGVCLLYECKRKQLHKPAVLNSWIDLRATYRLFYNRKPKGLNGALLDLGIQFSGREHSGLDDARNTAHLAWRMMRDGCVMKITRSLERVSGVLTNPHYYTPSTNDPTVSGSHSLFRVCFLPFGF</sequence>
<dbReference type="Pfam" id="PF00929">
    <property type="entry name" value="RNase_T"/>
    <property type="match status" value="1"/>
</dbReference>
<dbReference type="Ensembl" id="ENSSTUT00000054289.1">
    <property type="protein sequence ID" value="ENSSTUP00000051918.1"/>
    <property type="gene ID" value="ENSSTUG00000021959.1"/>
</dbReference>
<keyword evidence="5" id="KW-0378">Hydrolase</keyword>
<evidence type="ECO:0000256" key="5">
    <source>
        <dbReference type="ARBA" id="ARBA00022801"/>
    </source>
</evidence>
<evidence type="ECO:0000313" key="14">
    <source>
        <dbReference type="Proteomes" id="UP000472277"/>
    </source>
</evidence>
<evidence type="ECO:0000256" key="6">
    <source>
        <dbReference type="ARBA" id="ARBA00022833"/>
    </source>
</evidence>
<evidence type="ECO:0000256" key="7">
    <source>
        <dbReference type="ARBA" id="ARBA00022839"/>
    </source>
</evidence>
<comment type="cofactor">
    <cofactor evidence="1">
        <name>Mg(2+)</name>
        <dbReference type="ChEBI" id="CHEBI:18420"/>
    </cofactor>
</comment>
<evidence type="ECO:0000259" key="12">
    <source>
        <dbReference type="SMART" id="SM00479"/>
    </source>
</evidence>
<reference evidence="13" key="2">
    <citation type="submission" date="2025-09" db="UniProtKB">
        <authorList>
            <consortium name="Ensembl"/>
        </authorList>
    </citation>
    <scope>IDENTIFICATION</scope>
</reference>
<evidence type="ECO:0000313" key="13">
    <source>
        <dbReference type="Ensembl" id="ENSSTUP00000051918.1"/>
    </source>
</evidence>
<comment type="similarity">
    <text evidence="9">Belongs to the ERI2 family.</text>
</comment>
<keyword evidence="7" id="KW-0269">Exonuclease</keyword>
<dbReference type="InterPro" id="IPR047201">
    <property type="entry name" value="ERI-1_3'hExo-like"/>
</dbReference>
<evidence type="ECO:0000256" key="2">
    <source>
        <dbReference type="ARBA" id="ARBA00022722"/>
    </source>
</evidence>
<evidence type="ECO:0000256" key="4">
    <source>
        <dbReference type="ARBA" id="ARBA00022771"/>
    </source>
</evidence>
<dbReference type="SMART" id="SM00479">
    <property type="entry name" value="EXOIII"/>
    <property type="match status" value="1"/>
</dbReference>
<dbReference type="PANTHER" id="PTHR23044:SF61">
    <property type="entry name" value="3'-5' EXORIBONUCLEASE 1-RELATED"/>
    <property type="match status" value="1"/>
</dbReference>
<dbReference type="FunFam" id="3.30.420.10:FF:000062">
    <property type="entry name" value="ERI1 exoribonuclease 2 isoform X1"/>
    <property type="match status" value="1"/>
</dbReference>
<evidence type="ECO:0000256" key="10">
    <source>
        <dbReference type="ARBA" id="ARBA00068097"/>
    </source>
</evidence>
<reference evidence="13" key="1">
    <citation type="submission" date="2025-08" db="UniProtKB">
        <authorList>
            <consortium name="Ensembl"/>
        </authorList>
    </citation>
    <scope>IDENTIFICATION</scope>
</reference>
<keyword evidence="3" id="KW-0479">Metal-binding</keyword>
<accession>A0A673ZYF2</accession>
<dbReference type="PANTHER" id="PTHR23044">
    <property type="entry name" value="3'-5' EXONUCLEASE ERI1-RELATED"/>
    <property type="match status" value="1"/>
</dbReference>
<keyword evidence="2" id="KW-0540">Nuclease</keyword>